<feature type="compositionally biased region" description="Basic and acidic residues" evidence="1">
    <location>
        <begin position="38"/>
        <end position="83"/>
    </location>
</feature>
<gene>
    <name evidence="3" type="ORF">BWX42_09400</name>
</gene>
<feature type="signal peptide" evidence="2">
    <location>
        <begin position="1"/>
        <end position="17"/>
    </location>
</feature>
<dbReference type="EMBL" id="MUYF01000003">
    <property type="protein sequence ID" value="OOL81882.1"/>
    <property type="molecule type" value="Genomic_DNA"/>
</dbReference>
<name>A0A1S8KQ93_9LACT</name>
<organism evidence="3 4">
    <name type="scientific">Dolosigranulum pigrum</name>
    <dbReference type="NCBI Taxonomy" id="29394"/>
    <lineage>
        <taxon>Bacteria</taxon>
        <taxon>Bacillati</taxon>
        <taxon>Bacillota</taxon>
        <taxon>Bacilli</taxon>
        <taxon>Lactobacillales</taxon>
        <taxon>Carnobacteriaceae</taxon>
        <taxon>Dolosigranulum</taxon>
    </lineage>
</organism>
<accession>A0A1S8KQ93</accession>
<reference evidence="3 4" key="1">
    <citation type="submission" date="2017-01" db="EMBL/GenBank/DDBJ databases">
        <title>Complete Genome Sequence of Dolosigranulum pigrum isolated from a Patient with interstitial lung disease.</title>
        <authorList>
            <person name="Mukhopadhyay R."/>
            <person name="Joaquin J."/>
            <person name="Hogue R."/>
            <person name="Fitzgerald S."/>
            <person name="Jospin G."/>
            <person name="Eisen J.A."/>
            <person name="Chaturvedi V."/>
        </authorList>
    </citation>
    <scope>NUCLEOTIDE SEQUENCE [LARGE SCALE GENOMIC DNA]</scope>
    <source>
        <strain evidence="3 4">15S00348</strain>
    </source>
</reference>
<evidence type="ECO:0000313" key="4">
    <source>
        <dbReference type="Proteomes" id="UP000190409"/>
    </source>
</evidence>
<dbReference type="PROSITE" id="PS51257">
    <property type="entry name" value="PROKAR_LIPOPROTEIN"/>
    <property type="match status" value="1"/>
</dbReference>
<keyword evidence="2" id="KW-0732">Signal</keyword>
<evidence type="ECO:0000256" key="1">
    <source>
        <dbReference type="SAM" id="MobiDB-lite"/>
    </source>
</evidence>
<feature type="region of interest" description="Disordered" evidence="1">
    <location>
        <begin position="23"/>
        <end position="110"/>
    </location>
</feature>
<dbReference type="AlphaFoldDB" id="A0A1S8KQ93"/>
<proteinExistence type="predicted"/>
<dbReference type="Proteomes" id="UP000190409">
    <property type="component" value="Unassembled WGS sequence"/>
</dbReference>
<evidence type="ECO:0000313" key="3">
    <source>
        <dbReference type="EMBL" id="OOL81882.1"/>
    </source>
</evidence>
<feature type="compositionally biased region" description="Acidic residues" evidence="1">
    <location>
        <begin position="101"/>
        <end position="110"/>
    </location>
</feature>
<evidence type="ECO:0000256" key="2">
    <source>
        <dbReference type="SAM" id="SignalP"/>
    </source>
</evidence>
<feature type="chain" id="PRO_5039331985" evidence="2">
    <location>
        <begin position="18"/>
        <end position="184"/>
    </location>
</feature>
<sequence length="184" mass="20682">MKMKKLALLLVAPVVLAACGNEQAPAEPEETATEPVVEENKKVDEKEDKKMDDTADEKDKAADKEVKADKDESATNKSDKSDDSADASTPANNTAKTSTSEEADLVPEEEQAILDRIVEIEGIEQDLMKYTFMVLKDEEADWVKVEIRELSKDNPDVSTLYKLYRYNATTDEYQVYNEETDSFE</sequence>
<comment type="caution">
    <text evidence="3">The sequence shown here is derived from an EMBL/GenBank/DDBJ whole genome shotgun (WGS) entry which is preliminary data.</text>
</comment>
<protein>
    <submittedName>
        <fullName evidence="3">Uncharacterized protein</fullName>
    </submittedName>
</protein>